<comment type="caution">
    <text evidence="9">The sequence shown here is derived from an EMBL/GenBank/DDBJ whole genome shotgun (WGS) entry which is preliminary data.</text>
</comment>
<gene>
    <name evidence="9" type="ORF">A3B25_02215</name>
</gene>
<feature type="transmembrane region" description="Helical" evidence="7">
    <location>
        <begin position="12"/>
        <end position="32"/>
    </location>
</feature>
<accession>A0A1G2GT91</accession>
<dbReference type="InterPro" id="IPR032816">
    <property type="entry name" value="VTT_dom"/>
</dbReference>
<protein>
    <recommendedName>
        <fullName evidence="8">VTT domain-containing protein</fullName>
    </recommendedName>
</protein>
<evidence type="ECO:0000313" key="9">
    <source>
        <dbReference type="EMBL" id="OGZ53412.1"/>
    </source>
</evidence>
<keyword evidence="6 7" id="KW-0472">Membrane</keyword>
<dbReference type="AlphaFoldDB" id="A0A1G2GT91"/>
<sequence length="197" mass="21648">MFDIIELVKAAGYFGVFAVIFAESGLLFGFFLPGDSLLFTAGFLASQGYLNIFILVPLLFFAAIAGDNLGYVIGKKIGPHVFSREESFFFHKKNIEIARAFFEKHGVKSIILARFLPVVRAIIPILAGVGKMDQKTFFMFDLLGGLIWGAGITLAGYFLGNLVPNVDKYLLPIIGAIILSSFLPTAIHIVKNRKHKS</sequence>
<dbReference type="STRING" id="1802126.A3B25_02215"/>
<evidence type="ECO:0000256" key="2">
    <source>
        <dbReference type="ARBA" id="ARBA00010792"/>
    </source>
</evidence>
<comment type="similarity">
    <text evidence="2 7">Belongs to the DedA family.</text>
</comment>
<evidence type="ECO:0000259" key="8">
    <source>
        <dbReference type="Pfam" id="PF09335"/>
    </source>
</evidence>
<evidence type="ECO:0000256" key="3">
    <source>
        <dbReference type="ARBA" id="ARBA00022475"/>
    </source>
</evidence>
<proteinExistence type="inferred from homology"/>
<feature type="transmembrane region" description="Helical" evidence="7">
    <location>
        <begin position="137"/>
        <end position="157"/>
    </location>
</feature>
<evidence type="ECO:0000256" key="1">
    <source>
        <dbReference type="ARBA" id="ARBA00004651"/>
    </source>
</evidence>
<feature type="transmembrane region" description="Helical" evidence="7">
    <location>
        <begin position="169"/>
        <end position="190"/>
    </location>
</feature>
<evidence type="ECO:0000256" key="7">
    <source>
        <dbReference type="RuleBase" id="RU367016"/>
    </source>
</evidence>
<dbReference type="EMBL" id="MHNW01000020">
    <property type="protein sequence ID" value="OGZ53412.1"/>
    <property type="molecule type" value="Genomic_DNA"/>
</dbReference>
<evidence type="ECO:0000256" key="6">
    <source>
        <dbReference type="ARBA" id="ARBA00023136"/>
    </source>
</evidence>
<dbReference type="PANTHER" id="PTHR30353">
    <property type="entry name" value="INNER MEMBRANE PROTEIN DEDA-RELATED"/>
    <property type="match status" value="1"/>
</dbReference>
<evidence type="ECO:0000256" key="5">
    <source>
        <dbReference type="ARBA" id="ARBA00022989"/>
    </source>
</evidence>
<keyword evidence="3 7" id="KW-1003">Cell membrane</keyword>
<dbReference type="GO" id="GO:0005886">
    <property type="term" value="C:plasma membrane"/>
    <property type="evidence" value="ECO:0007669"/>
    <property type="project" value="UniProtKB-SubCell"/>
</dbReference>
<evidence type="ECO:0000313" key="10">
    <source>
        <dbReference type="Proteomes" id="UP000179106"/>
    </source>
</evidence>
<feature type="transmembrane region" description="Helical" evidence="7">
    <location>
        <begin position="52"/>
        <end position="74"/>
    </location>
</feature>
<dbReference type="InterPro" id="IPR032818">
    <property type="entry name" value="DedA-like"/>
</dbReference>
<organism evidence="9 10">
    <name type="scientific">Candidatus Ryanbacteria bacterium RIFCSPLOWO2_01_FULL_48_26</name>
    <dbReference type="NCBI Taxonomy" id="1802126"/>
    <lineage>
        <taxon>Bacteria</taxon>
        <taxon>Candidatus Ryaniibacteriota</taxon>
    </lineage>
</organism>
<keyword evidence="4 7" id="KW-0812">Transmembrane</keyword>
<feature type="domain" description="VTT" evidence="8">
    <location>
        <begin position="32"/>
        <end position="157"/>
    </location>
</feature>
<dbReference type="Proteomes" id="UP000179106">
    <property type="component" value="Unassembled WGS sequence"/>
</dbReference>
<keyword evidence="5 7" id="KW-1133">Transmembrane helix</keyword>
<evidence type="ECO:0000256" key="4">
    <source>
        <dbReference type="ARBA" id="ARBA00022692"/>
    </source>
</evidence>
<comment type="subcellular location">
    <subcellularLocation>
        <location evidence="1 7">Cell membrane</location>
        <topology evidence="1 7">Multi-pass membrane protein</topology>
    </subcellularLocation>
</comment>
<name>A0A1G2GT91_9BACT</name>
<reference evidence="9 10" key="1">
    <citation type="journal article" date="2016" name="Nat. Commun.">
        <title>Thousands of microbial genomes shed light on interconnected biogeochemical processes in an aquifer system.</title>
        <authorList>
            <person name="Anantharaman K."/>
            <person name="Brown C.T."/>
            <person name="Hug L.A."/>
            <person name="Sharon I."/>
            <person name="Castelle C.J."/>
            <person name="Probst A.J."/>
            <person name="Thomas B.C."/>
            <person name="Singh A."/>
            <person name="Wilkins M.J."/>
            <person name="Karaoz U."/>
            <person name="Brodie E.L."/>
            <person name="Williams K.H."/>
            <person name="Hubbard S.S."/>
            <person name="Banfield J.F."/>
        </authorList>
    </citation>
    <scope>NUCLEOTIDE SEQUENCE [LARGE SCALE GENOMIC DNA]</scope>
</reference>
<dbReference type="PANTHER" id="PTHR30353:SF0">
    <property type="entry name" value="TRANSMEMBRANE PROTEIN"/>
    <property type="match status" value="1"/>
</dbReference>
<dbReference type="Pfam" id="PF09335">
    <property type="entry name" value="VTT_dom"/>
    <property type="match status" value="1"/>
</dbReference>